<reference evidence="10" key="1">
    <citation type="submission" date="2016-04" db="EMBL/GenBank/DDBJ databases">
        <authorList>
            <person name="Nguyen H.D."/>
            <person name="Kesanakurti P."/>
            <person name="Cullis J."/>
            <person name="Levesque C.A."/>
            <person name="Hambleton S."/>
        </authorList>
    </citation>
    <scope>NUCLEOTIDE SEQUENCE</scope>
    <source>
        <strain evidence="10">DAOMC 238032</strain>
    </source>
</reference>
<dbReference type="Gene3D" id="3.90.105.20">
    <property type="match status" value="1"/>
</dbReference>
<feature type="domain" description="Large ribosomal subunit protein uL10-like insertion" evidence="8">
    <location>
        <begin position="125"/>
        <end position="202"/>
    </location>
</feature>
<dbReference type="InterPro" id="IPR040637">
    <property type="entry name" value="Ribosomal_uL10-like_insert"/>
</dbReference>
<keyword evidence="4 6" id="KW-0963">Cytoplasm</keyword>
<dbReference type="GO" id="GO:0006364">
    <property type="term" value="P:rRNA processing"/>
    <property type="evidence" value="ECO:0007669"/>
    <property type="project" value="TreeGrafter"/>
</dbReference>
<evidence type="ECO:0000313" key="12">
    <source>
        <dbReference type="Proteomes" id="UP000836402"/>
    </source>
</evidence>
<evidence type="ECO:0000256" key="1">
    <source>
        <dbReference type="ARBA" id="ARBA00004046"/>
    </source>
</evidence>
<name>A0A177V5N2_9BASI</name>
<evidence type="ECO:0000256" key="7">
    <source>
        <dbReference type="SAM" id="MobiDB-lite"/>
    </source>
</evidence>
<dbReference type="PANTHER" id="PTHR45841:SF1">
    <property type="entry name" value="MRNA TURNOVER PROTEIN 4 HOMOLOG"/>
    <property type="match status" value="1"/>
</dbReference>
<evidence type="ECO:0000256" key="2">
    <source>
        <dbReference type="ARBA" id="ARBA00008889"/>
    </source>
</evidence>
<dbReference type="EMBL" id="CAJHJG010001489">
    <property type="protein sequence ID" value="CAD6912844.1"/>
    <property type="molecule type" value="Genomic_DNA"/>
</dbReference>
<dbReference type="GO" id="GO:0000027">
    <property type="term" value="P:ribosomal large subunit assembly"/>
    <property type="evidence" value="ECO:0007669"/>
    <property type="project" value="InterPro"/>
</dbReference>
<evidence type="ECO:0000256" key="5">
    <source>
        <dbReference type="ARBA" id="ARBA00023242"/>
    </source>
</evidence>
<dbReference type="Proteomes" id="UP000836402">
    <property type="component" value="Unassembled WGS sequence"/>
</dbReference>
<dbReference type="CDD" id="cd05796">
    <property type="entry name" value="Ribosomal_P0_like"/>
    <property type="match status" value="1"/>
</dbReference>
<evidence type="ECO:0000313" key="11">
    <source>
        <dbReference type="Proteomes" id="UP000077671"/>
    </source>
</evidence>
<keyword evidence="5 6" id="KW-0539">Nucleus</keyword>
<dbReference type="GO" id="GO:0030687">
    <property type="term" value="C:preribosome, large subunit precursor"/>
    <property type="evidence" value="ECO:0007669"/>
    <property type="project" value="TreeGrafter"/>
</dbReference>
<keyword evidence="6" id="KW-0690">Ribosome biogenesis</keyword>
<dbReference type="InterPro" id="IPR043164">
    <property type="entry name" value="Ribosomal_uL10-like_insert_sf"/>
</dbReference>
<dbReference type="AlphaFoldDB" id="A0A177V5N2"/>
<dbReference type="Gene3D" id="3.30.70.1730">
    <property type="match status" value="1"/>
</dbReference>
<dbReference type="GO" id="GO:0003723">
    <property type="term" value="F:RNA binding"/>
    <property type="evidence" value="ECO:0007669"/>
    <property type="project" value="TreeGrafter"/>
</dbReference>
<evidence type="ECO:0000256" key="6">
    <source>
        <dbReference type="RuleBase" id="RU364039"/>
    </source>
</evidence>
<protein>
    <recommendedName>
        <fullName evidence="6">Ribosome assembly factor mrt4</fullName>
    </recommendedName>
</protein>
<evidence type="ECO:0000256" key="3">
    <source>
        <dbReference type="ARBA" id="ARBA00011117"/>
    </source>
</evidence>
<dbReference type="EMBL" id="LWDD02000096">
    <property type="protein sequence ID" value="KAE8264030.1"/>
    <property type="molecule type" value="Genomic_DNA"/>
</dbReference>
<dbReference type="InterPro" id="IPR001790">
    <property type="entry name" value="Ribosomal_uL10"/>
</dbReference>
<evidence type="ECO:0000313" key="9">
    <source>
        <dbReference type="EMBL" id="CAD6912844.1"/>
    </source>
</evidence>
<dbReference type="GO" id="GO:0005737">
    <property type="term" value="C:cytoplasm"/>
    <property type="evidence" value="ECO:0007669"/>
    <property type="project" value="UniProtKB-SubCell"/>
</dbReference>
<keyword evidence="12" id="KW-1185">Reference proteome</keyword>
<dbReference type="SUPFAM" id="SSF160369">
    <property type="entry name" value="Ribosomal protein L10-like"/>
    <property type="match status" value="1"/>
</dbReference>
<dbReference type="FunFam" id="3.30.70.1730:FF:000005">
    <property type="entry name" value="Ribosome assembly factor mrt4"/>
    <property type="match status" value="1"/>
</dbReference>
<dbReference type="InterPro" id="IPR043141">
    <property type="entry name" value="Ribosomal_uL10-like_sf"/>
</dbReference>
<dbReference type="GO" id="GO:0000956">
    <property type="term" value="P:nuclear-transcribed mRNA catabolic process"/>
    <property type="evidence" value="ECO:0007669"/>
    <property type="project" value="TreeGrafter"/>
</dbReference>
<proteinExistence type="inferred from homology"/>
<dbReference type="Pfam" id="PF17777">
    <property type="entry name" value="RL10P_insert"/>
    <property type="match status" value="1"/>
</dbReference>
<dbReference type="InterPro" id="IPR033867">
    <property type="entry name" value="Mrt4"/>
</dbReference>
<evidence type="ECO:0000256" key="4">
    <source>
        <dbReference type="ARBA" id="ARBA00022490"/>
    </source>
</evidence>
<dbReference type="InterPro" id="IPR051742">
    <property type="entry name" value="Ribosome_Assembly_uL10"/>
</dbReference>
<dbReference type="FunFam" id="3.90.105.20:FF:000003">
    <property type="entry name" value="Ribosome assembly factor mrt4"/>
    <property type="match status" value="1"/>
</dbReference>
<sequence>MPKTKRNKVVSLTKTDRKTREHKSNLIDRVREAAQSAPYIWIIRVHNSRATYLHEVRDLWKGSKIFFGKLKVLALALGDQEESEVRTGLSAIAKRLHGSVGILMTESSPAEVLEWFKTHERSDYARGGQKATEEVKLPEGPVMIRTEPPETLPHNMEPQLRALGMPTELRRGVPTLLREFTVCKKGQVLTAENAQILKHLIIQMTDFHITPLAYWSASTSSVTEVNGGITLRERTKSTAAAARVGKKGVAVEAANDEDEDSDGDVEIDDAEDDDEEEEEVSPAKGGDKVASSMMLPAGIA</sequence>
<evidence type="ECO:0000259" key="8">
    <source>
        <dbReference type="Pfam" id="PF17777"/>
    </source>
</evidence>
<comment type="function">
    <text evidence="1 6">Component of the ribosome assembly machinery. Nuclear paralog of the ribosomal protein P0, it binds pre-60S subunits at an early stage of assembly in the nucleolus, and is replaced by P0 in cytoplasmic pre-60S subunits and mature 80S ribosomes.</text>
</comment>
<feature type="region of interest" description="Disordered" evidence="7">
    <location>
        <begin position="251"/>
        <end position="300"/>
    </location>
</feature>
<reference evidence="9" key="3">
    <citation type="submission" date="2020-10" db="EMBL/GenBank/DDBJ databases">
        <authorList>
            <person name="Sedaghatjoo S."/>
        </authorList>
    </citation>
    <scope>NUCLEOTIDE SEQUENCE</scope>
    <source>
        <strain evidence="9">AZH3</strain>
    </source>
</reference>
<organism evidence="10 11">
    <name type="scientific">Tilletia caries</name>
    <name type="common">wheat bunt fungus</name>
    <dbReference type="NCBI Taxonomy" id="13290"/>
    <lineage>
        <taxon>Eukaryota</taxon>
        <taxon>Fungi</taxon>
        <taxon>Dikarya</taxon>
        <taxon>Basidiomycota</taxon>
        <taxon>Ustilaginomycotina</taxon>
        <taxon>Exobasidiomycetes</taxon>
        <taxon>Tilletiales</taxon>
        <taxon>Tilletiaceae</taxon>
        <taxon>Tilletia</taxon>
    </lineage>
</organism>
<dbReference type="GO" id="GO:0005730">
    <property type="term" value="C:nucleolus"/>
    <property type="evidence" value="ECO:0007669"/>
    <property type="project" value="UniProtKB-SubCell"/>
</dbReference>
<reference evidence="10" key="2">
    <citation type="journal article" date="2019" name="IMA Fungus">
        <title>Genome sequencing and comparison of five Tilletia species to identify candidate genes for the detection of regulated species infecting wheat.</title>
        <authorList>
            <person name="Nguyen H.D.T."/>
            <person name="Sultana T."/>
            <person name="Kesanakurti P."/>
            <person name="Hambleton S."/>
        </authorList>
    </citation>
    <scope>NUCLEOTIDE SEQUENCE</scope>
    <source>
        <strain evidence="10">DAOMC 238032</strain>
    </source>
</reference>
<dbReference type="Pfam" id="PF00466">
    <property type="entry name" value="Ribosomal_L10"/>
    <property type="match status" value="1"/>
</dbReference>
<dbReference type="PANTHER" id="PTHR45841">
    <property type="entry name" value="MRNA TURNOVER PROTEIN 4 MRTO4"/>
    <property type="match status" value="1"/>
</dbReference>
<feature type="compositionally biased region" description="Acidic residues" evidence="7">
    <location>
        <begin position="254"/>
        <end position="280"/>
    </location>
</feature>
<evidence type="ECO:0000313" key="10">
    <source>
        <dbReference type="EMBL" id="KAE8264030.1"/>
    </source>
</evidence>
<accession>A0A177V5N2</accession>
<comment type="similarity">
    <text evidence="2 6">Belongs to the universal ribosomal protein uL10 family.</text>
</comment>
<comment type="subcellular location">
    <subcellularLocation>
        <location evidence="6">Cytoplasm</location>
    </subcellularLocation>
    <subcellularLocation>
        <location evidence="6">Nucleus</location>
        <location evidence="6">Nucleolus</location>
    </subcellularLocation>
</comment>
<comment type="subunit">
    <text evidence="3 6">Associates with the pre-60S ribosomal particle.</text>
</comment>
<gene>
    <name evidence="10" type="ORF">A4X03_0g1252</name>
    <name evidence="9" type="ORF">JKIAZH3_G1415</name>
</gene>
<comment type="caution">
    <text evidence="10">The sequence shown here is derived from an EMBL/GenBank/DDBJ whole genome shotgun (WGS) entry which is preliminary data.</text>
</comment>
<dbReference type="Proteomes" id="UP000077671">
    <property type="component" value="Unassembled WGS sequence"/>
</dbReference>